<dbReference type="InterPro" id="IPR042186">
    <property type="entry name" value="FimD_plug_dom"/>
</dbReference>
<sequence>MYSVFWYTLVRLSFISLCLFALCISLSAQVLADTDDYLFDNSLLRGNRYNIGSINQFNDADNIEPGTYQIDLFINNAFLEQLDVKFVKSKQGKALPCFSYDNLIRFGIKPESITGIDSAASSEEYKKQCLIPDEVITGAKSETEFSKLKLDLVIPQALMNVFPKGYVPPEQLNAGETMFFVNYMANQYHVSYKNSATNKNMDSTYINLNSGFNLGLWRYRQQSFYTKQSRSEDNFVTTSRYVQRAITPINGELLMGEGYTTGDYFSGMAFRGVSLKSDERMLPDSQQGYAPTIYGIARTNAKVTVTQGGNIIYETTVPPGPFSINDLYNTNYAGDLNVSVQEADGTVSTFVVPYSSVPDSLRAGAHRYSITLGKSRYVGDHDPFTEVVYRHGLTNSITLNSGFQVAKSYQSFLLGGVYTSWFGALGLDMTFSNASLPQSSESGRKIRLSYNKTFIPTNTSLTASSNFYSRSGYRELSDVLDIRESFKQNSDNWRSTSSEQRSRYDLSINQSFGKFGTLYFSGSIKNYYSSHKPDKQLQVSYTKVFSNGVSLNIAVNRSRMGAVTDNNDYLGNMPGYYNPAAGSSGTKETTTLFSLSIPLGKEINSPTFSNSVSHSDVSGTSYQSTVSGTVGEKQNLNYSLNYSTDSKDHTNTWNGTVQSRLPVGTLGISAGKSRTYSQNSVSMQGTVVLHRGGITLGPYAGDTFALIDADGASGASIMGGQGASIDRFGYALIPSLTPYRYNNIALNPEGMSTNVELQSGQYRLAPYAGANVKIKFRTIKGYPILISAIRPEGADILPMGADVYNEDNESVGMVGQGGQIYIRSDREEDRLTVIWGNTPEEQCHLAYNLKGQDLDQPLIMLKATCD</sequence>
<proteinExistence type="inferred from homology"/>
<evidence type="ECO:0000256" key="1">
    <source>
        <dbReference type="ARBA" id="ARBA00004571"/>
    </source>
</evidence>
<dbReference type="SUPFAM" id="SSF141729">
    <property type="entry name" value="FimD N-terminal domain-like"/>
    <property type="match status" value="1"/>
</dbReference>
<dbReference type="InterPro" id="IPR000015">
    <property type="entry name" value="Fimb_usher"/>
</dbReference>
<dbReference type="Gene3D" id="3.10.20.410">
    <property type="match status" value="1"/>
</dbReference>
<dbReference type="InterPro" id="IPR025885">
    <property type="entry name" value="PapC_N"/>
</dbReference>
<protein>
    <submittedName>
        <fullName evidence="13">Fimbrial biogenesis outer membrane usher protein</fullName>
    </submittedName>
</protein>
<evidence type="ECO:0000256" key="9">
    <source>
        <dbReference type="RuleBase" id="RU003884"/>
    </source>
</evidence>
<dbReference type="Pfam" id="PF00577">
    <property type="entry name" value="Usher"/>
    <property type="match status" value="1"/>
</dbReference>
<dbReference type="Gene3D" id="2.60.40.2610">
    <property type="entry name" value="Outer membrane usher protein FimD, plug domain"/>
    <property type="match status" value="1"/>
</dbReference>
<dbReference type="Pfam" id="PF13953">
    <property type="entry name" value="PapC_C"/>
    <property type="match status" value="1"/>
</dbReference>
<accession>A0A3S9XE91</accession>
<evidence type="ECO:0000256" key="4">
    <source>
        <dbReference type="ARBA" id="ARBA00022452"/>
    </source>
</evidence>
<evidence type="ECO:0000259" key="11">
    <source>
        <dbReference type="Pfam" id="PF13953"/>
    </source>
</evidence>
<dbReference type="InterPro" id="IPR018030">
    <property type="entry name" value="Fimbrial_membr_usher_CS"/>
</dbReference>
<dbReference type="PANTHER" id="PTHR30451:SF20">
    <property type="entry name" value="FIMBRIAE USHER"/>
    <property type="match status" value="1"/>
</dbReference>
<dbReference type="InterPro" id="IPR043142">
    <property type="entry name" value="PapC-like_C_sf"/>
</dbReference>
<evidence type="ECO:0000256" key="8">
    <source>
        <dbReference type="ARBA" id="ARBA00023237"/>
    </source>
</evidence>
<feature type="chain" id="PRO_5019030129" evidence="10">
    <location>
        <begin position="33"/>
        <end position="866"/>
    </location>
</feature>
<dbReference type="KEGG" id="emo:DM558_08205"/>
<dbReference type="FunFam" id="2.60.40.3110:FF:000001">
    <property type="entry name" value="Putative fimbrial outer membrane usher"/>
    <property type="match status" value="1"/>
</dbReference>
<feature type="signal peptide" evidence="10">
    <location>
        <begin position="1"/>
        <end position="32"/>
    </location>
</feature>
<dbReference type="EMBL" id="CP029822">
    <property type="protein sequence ID" value="AZS50765.1"/>
    <property type="molecule type" value="Genomic_DNA"/>
</dbReference>
<evidence type="ECO:0000256" key="7">
    <source>
        <dbReference type="ARBA" id="ARBA00023136"/>
    </source>
</evidence>
<dbReference type="GO" id="GO:0015473">
    <property type="term" value="F:fimbrial usher porin activity"/>
    <property type="evidence" value="ECO:0007669"/>
    <property type="project" value="InterPro"/>
</dbReference>
<evidence type="ECO:0000256" key="5">
    <source>
        <dbReference type="ARBA" id="ARBA00022692"/>
    </source>
</evidence>
<organism evidence="13 14">
    <name type="scientific">Entomomonas moraniae</name>
    <dbReference type="NCBI Taxonomy" id="2213226"/>
    <lineage>
        <taxon>Bacteria</taxon>
        <taxon>Pseudomonadati</taxon>
        <taxon>Pseudomonadota</taxon>
        <taxon>Gammaproteobacteria</taxon>
        <taxon>Pseudomonadales</taxon>
        <taxon>Pseudomonadaceae</taxon>
        <taxon>Entomomonas</taxon>
    </lineage>
</organism>
<dbReference type="PANTHER" id="PTHR30451">
    <property type="entry name" value="OUTER MEMBRANE USHER PROTEIN"/>
    <property type="match status" value="1"/>
</dbReference>
<evidence type="ECO:0000256" key="2">
    <source>
        <dbReference type="ARBA" id="ARBA00008064"/>
    </source>
</evidence>
<evidence type="ECO:0000259" key="12">
    <source>
        <dbReference type="Pfam" id="PF13954"/>
    </source>
</evidence>
<keyword evidence="6 10" id="KW-0732">Signal</keyword>
<keyword evidence="7 9" id="KW-0472">Membrane</keyword>
<name>A0A3S9XE91_9GAMM</name>
<reference evidence="14" key="1">
    <citation type="submission" date="2018-06" db="EMBL/GenBank/DDBJ databases">
        <title>Complete genome of Pseudomonas insecticola strain QZS01.</title>
        <authorList>
            <person name="Wang J."/>
            <person name="Su Q."/>
        </authorList>
    </citation>
    <scope>NUCLEOTIDE SEQUENCE [LARGE SCALE GENOMIC DNA]</scope>
    <source>
        <strain evidence="14">QZS01</strain>
    </source>
</reference>
<gene>
    <name evidence="13" type="ORF">DM558_08205</name>
</gene>
<dbReference type="RefSeq" id="WP_127163353.1">
    <property type="nucleotide sequence ID" value="NZ_CP029822.1"/>
</dbReference>
<dbReference type="InterPro" id="IPR025949">
    <property type="entry name" value="PapC-like_C"/>
</dbReference>
<dbReference type="InterPro" id="IPR037224">
    <property type="entry name" value="PapC_N_sf"/>
</dbReference>
<dbReference type="PROSITE" id="PS01151">
    <property type="entry name" value="FIMBRIAL_USHER"/>
    <property type="match status" value="1"/>
</dbReference>
<dbReference type="FunFam" id="2.60.40.2610:FF:000001">
    <property type="entry name" value="Outer membrane fimbrial usher protein"/>
    <property type="match status" value="1"/>
</dbReference>
<dbReference type="Pfam" id="PF13954">
    <property type="entry name" value="PapC_N"/>
    <property type="match status" value="1"/>
</dbReference>
<keyword evidence="3 9" id="KW-0813">Transport</keyword>
<evidence type="ECO:0000313" key="13">
    <source>
        <dbReference type="EMBL" id="AZS50765.1"/>
    </source>
</evidence>
<dbReference type="GO" id="GO:0009279">
    <property type="term" value="C:cell outer membrane"/>
    <property type="evidence" value="ECO:0007669"/>
    <property type="project" value="UniProtKB-SubCell"/>
</dbReference>
<dbReference type="Proteomes" id="UP000273143">
    <property type="component" value="Chromosome"/>
</dbReference>
<keyword evidence="4" id="KW-1134">Transmembrane beta strand</keyword>
<keyword evidence="14" id="KW-1185">Reference proteome</keyword>
<keyword evidence="8 9" id="KW-0998">Cell outer membrane</keyword>
<evidence type="ECO:0000256" key="3">
    <source>
        <dbReference type="ARBA" id="ARBA00022448"/>
    </source>
</evidence>
<dbReference type="Gene3D" id="2.60.40.3110">
    <property type="match status" value="1"/>
</dbReference>
<dbReference type="Gene3D" id="2.60.40.2070">
    <property type="match status" value="1"/>
</dbReference>
<dbReference type="GO" id="GO:0009297">
    <property type="term" value="P:pilus assembly"/>
    <property type="evidence" value="ECO:0007669"/>
    <property type="project" value="InterPro"/>
</dbReference>
<comment type="similarity">
    <text evidence="2 9">Belongs to the fimbrial export usher family.</text>
</comment>
<keyword evidence="9" id="KW-1029">Fimbrium biogenesis</keyword>
<dbReference type="AlphaFoldDB" id="A0A3S9XE91"/>
<feature type="domain" description="PapC N-terminal" evidence="12">
    <location>
        <begin position="39"/>
        <end position="186"/>
    </location>
</feature>
<comment type="subcellular location">
    <subcellularLocation>
        <location evidence="1 9">Cell outer membrane</location>
        <topology evidence="1 9">Multi-pass membrane protein</topology>
    </subcellularLocation>
</comment>
<keyword evidence="5 9" id="KW-0812">Transmembrane</keyword>
<evidence type="ECO:0000256" key="6">
    <source>
        <dbReference type="ARBA" id="ARBA00022729"/>
    </source>
</evidence>
<evidence type="ECO:0000313" key="14">
    <source>
        <dbReference type="Proteomes" id="UP000273143"/>
    </source>
</evidence>
<evidence type="ECO:0000256" key="10">
    <source>
        <dbReference type="SAM" id="SignalP"/>
    </source>
</evidence>
<feature type="domain" description="PapC-like C-terminal" evidence="11">
    <location>
        <begin position="795"/>
        <end position="850"/>
    </location>
</feature>